<name>A0A9E4NM02_9GAMM</name>
<evidence type="ECO:0000313" key="2">
    <source>
        <dbReference type="Proteomes" id="UP000886674"/>
    </source>
</evidence>
<organism evidence="1 2">
    <name type="scientific">Candidatus Thiodiazotropha taylori</name>
    <dbReference type="NCBI Taxonomy" id="2792791"/>
    <lineage>
        <taxon>Bacteria</taxon>
        <taxon>Pseudomonadati</taxon>
        <taxon>Pseudomonadota</taxon>
        <taxon>Gammaproteobacteria</taxon>
        <taxon>Chromatiales</taxon>
        <taxon>Sedimenticolaceae</taxon>
        <taxon>Candidatus Thiodiazotropha</taxon>
    </lineage>
</organism>
<dbReference type="Proteomes" id="UP000886674">
    <property type="component" value="Unassembled WGS sequence"/>
</dbReference>
<accession>A0A9E4NM02</accession>
<dbReference type="AlphaFoldDB" id="A0A9E4NM02"/>
<sequence length="168" mass="18168">MSDYGAVDAAFEFTAGAVGRVLDSSDQARIDSLMFGAGAMQAAFEEAERARQETARAQELAARQVEATQRRANEMVRENTAQSISAVRSSTVDAMQFSAGAFQAAMDEVSETRDRSLGTVIDFSNEAIEYVTNSTRSEASQSFDKLVKVAGYSVGAIALLQLLPRFFK</sequence>
<gene>
    <name evidence="1" type="ORF">JAY77_15785</name>
</gene>
<protein>
    <submittedName>
        <fullName evidence="1">Uncharacterized protein</fullName>
    </submittedName>
</protein>
<proteinExistence type="predicted"/>
<dbReference type="EMBL" id="JAEPCR010000077">
    <property type="protein sequence ID" value="MCG7979590.1"/>
    <property type="molecule type" value="Genomic_DNA"/>
</dbReference>
<reference evidence="1" key="1">
    <citation type="journal article" date="2021" name="Proc. Natl. Acad. Sci. U.S.A.">
        <title>Global biogeography of chemosynthetic symbionts reveals both localized and globally distributed symbiont groups. .</title>
        <authorList>
            <person name="Osvatic J.T."/>
            <person name="Wilkins L.G.E."/>
            <person name="Leibrecht L."/>
            <person name="Leray M."/>
            <person name="Zauner S."/>
            <person name="Polzin J."/>
            <person name="Camacho Y."/>
            <person name="Gros O."/>
            <person name="van Gils J.A."/>
            <person name="Eisen J.A."/>
            <person name="Petersen J.M."/>
            <person name="Yuen B."/>
        </authorList>
    </citation>
    <scope>NUCLEOTIDE SEQUENCE</scope>
    <source>
        <strain evidence="1">MAGclacostrist055</strain>
    </source>
</reference>
<evidence type="ECO:0000313" key="1">
    <source>
        <dbReference type="EMBL" id="MCG7979590.1"/>
    </source>
</evidence>
<comment type="caution">
    <text evidence="1">The sequence shown here is derived from an EMBL/GenBank/DDBJ whole genome shotgun (WGS) entry which is preliminary data.</text>
</comment>